<feature type="domain" description="Protein NO VEIN C-terminal" evidence="2">
    <location>
        <begin position="195"/>
        <end position="273"/>
    </location>
</feature>
<dbReference type="AlphaFoldDB" id="A0AAJ4RJD8"/>
<name>A0AAJ4RJD8_PROMI</name>
<evidence type="ECO:0000259" key="1">
    <source>
        <dbReference type="Pfam" id="PF11907"/>
    </source>
</evidence>
<dbReference type="InterPro" id="IPR021835">
    <property type="entry name" value="DUF3427"/>
</dbReference>
<dbReference type="Pfam" id="PF13020">
    <property type="entry name" value="NOV_C"/>
    <property type="match status" value="1"/>
</dbReference>
<protein>
    <recommendedName>
        <fullName evidence="5">DUF3427 domain-containing protein</fullName>
    </recommendedName>
</protein>
<gene>
    <name evidence="3" type="ORF">AM402_02780</name>
</gene>
<evidence type="ECO:0000313" key="4">
    <source>
        <dbReference type="Proteomes" id="UP000195540"/>
    </source>
</evidence>
<dbReference type="Gene3D" id="3.40.1350.10">
    <property type="match status" value="1"/>
</dbReference>
<accession>A0AAJ4RJD8</accession>
<dbReference type="InterPro" id="IPR024975">
    <property type="entry name" value="NOV_C"/>
</dbReference>
<feature type="domain" description="DUF3427" evidence="1">
    <location>
        <begin position="15"/>
        <end position="132"/>
    </location>
</feature>
<dbReference type="EMBL" id="CP021694">
    <property type="protein sequence ID" value="ARX33110.1"/>
    <property type="molecule type" value="Genomic_DNA"/>
</dbReference>
<organism evidence="3 4">
    <name type="scientific">Proteus mirabilis</name>
    <dbReference type="NCBI Taxonomy" id="584"/>
    <lineage>
        <taxon>Bacteria</taxon>
        <taxon>Pseudomonadati</taxon>
        <taxon>Pseudomonadota</taxon>
        <taxon>Gammaproteobacteria</taxon>
        <taxon>Enterobacterales</taxon>
        <taxon>Morganellaceae</taxon>
        <taxon>Proteus</taxon>
    </lineage>
</organism>
<evidence type="ECO:0008006" key="5">
    <source>
        <dbReference type="Google" id="ProtNLM"/>
    </source>
</evidence>
<dbReference type="GO" id="GO:0003676">
    <property type="term" value="F:nucleic acid binding"/>
    <property type="evidence" value="ECO:0007669"/>
    <property type="project" value="InterPro"/>
</dbReference>
<proteinExistence type="predicted"/>
<sequence>MMKRKDEEFNYTNLIVGNSYSKNEALVTANVEPLKNNKEITGITSFKNCIVLFVTLDKRSKEDSHKYNDVFVDNGKKFHWESQNKNTTETSHIKRILTGETVILFVRIHEKIKSRSQPFIYVGRLSYIEYNSNRPVQVLYNVLDYQDKPNKELSAIYAWEKIETLDLDNNLPLILKKEKTSYQGRVTDIKKRKAIELYAMNKAKEDYKKQGFKVIDTSSNSPYDLECHKNNTFRRVEVKGTTTEGDAVYVTRNEVLSAHSAECETDLYIVNNIDIFLQKDGNYYANGGLVNIIKNWKPEEKCLEATVYRYHLSKR</sequence>
<dbReference type="InterPro" id="IPR011856">
    <property type="entry name" value="tRNA_endonuc-like_dom_sf"/>
</dbReference>
<dbReference type="Pfam" id="PF11907">
    <property type="entry name" value="DUF3427"/>
    <property type="match status" value="1"/>
</dbReference>
<evidence type="ECO:0000259" key="2">
    <source>
        <dbReference type="Pfam" id="PF13020"/>
    </source>
</evidence>
<dbReference type="Proteomes" id="UP000195540">
    <property type="component" value="Chromosome"/>
</dbReference>
<reference evidence="3 4" key="1">
    <citation type="submission" date="2017-05" db="EMBL/GenBank/DDBJ databases">
        <title>Whole genome sequencing of Proteus mirabilis AR_0155.</title>
        <authorList>
            <person name="Conlan S."/>
            <person name="Thomas P.J."/>
            <person name="Mullikin J."/>
            <person name="Frank K.M."/>
            <person name="Segre J.A."/>
        </authorList>
    </citation>
    <scope>NUCLEOTIDE SEQUENCE [LARGE SCALE GENOMIC DNA]</scope>
    <source>
        <strain evidence="3 4">AR_0155</strain>
    </source>
</reference>
<evidence type="ECO:0000313" key="3">
    <source>
        <dbReference type="EMBL" id="ARX33110.1"/>
    </source>
</evidence>
<dbReference type="RefSeq" id="WP_053090492.1">
    <property type="nucleotide sequence ID" value="NZ_AP026827.1"/>
</dbReference>